<evidence type="ECO:0000313" key="6">
    <source>
        <dbReference type="Proteomes" id="UP000630135"/>
    </source>
</evidence>
<feature type="compositionally biased region" description="Pro residues" evidence="1">
    <location>
        <begin position="497"/>
        <end position="519"/>
    </location>
</feature>
<proteinExistence type="predicted"/>
<feature type="compositionally biased region" description="Low complexity" evidence="1">
    <location>
        <begin position="536"/>
        <end position="568"/>
    </location>
</feature>
<dbReference type="AlphaFoldDB" id="A0AAV4KAY4"/>
<sequence>MSIALRLHTDFVADGDHVAFSSGGPLSFFSVVCVAVTVSGVTAAAGISLSAFSPRYAARCMTGPDSSKPAGQGAAPASSQSSQTPPTPPTQPIDGKYQVLREVSRTGNVTLYEVRAAEGVTRQVAWFEVQTPAERQNFHAYRTALRSVAPAGLTDVVARPGAYYAVWQPVSGTPLAEAAAQPTKRQEMVEAVEALGTRLADAGFALSDADIVMQGDMPLVAYLRPAAPRTPEEIAALNAGVLGGLRGGKVRRKRERRPGAWLTFVPGLFFLSGAGWLGAQAAQIYLNPPVGEVSSVTSQPAAEAARALTKKGFRVEYAYGESGTLPIGIVIRQEPEAGTSLPVGRQVILTVNKPAPLVVPKVEDMTLAQAAGPLGDNALKLGKVIRVDGTLTRTPEGRIIAQIPPAGASTQRSQPVQVLVSTGVRSEETFIIDLRGLTFEQARDWARAAGLVVTEVTREPSDKTENTVLSQEPAPFATVPVGSPVKLVVASVKYTPPSVPTEPLPIPPPYVPPPPPEPITAPDQTQPPGTQPPATQPSGSQPAGTQPTPAAPGGSATDTAPQPDTAAPPATPAPPAVDTTPRQVNLRYTFGTELPGGTYSITVQDASGEREIMPGVPAAQVAGRLAQAPIQVQGNAVFIIRRDGAEYARVPAQ</sequence>
<feature type="domain" description="PASTA" evidence="3">
    <location>
        <begin position="355"/>
        <end position="422"/>
    </location>
</feature>
<feature type="transmembrane region" description="Helical" evidence="2">
    <location>
        <begin position="259"/>
        <end position="279"/>
    </location>
</feature>
<reference evidence="6" key="3">
    <citation type="journal article" date="2019" name="Int. J. Syst. Evol. Microbiol.">
        <title>The Global Catalogue of Microorganisms (GCM) 10K type strain sequencing project: providing services to taxonomists for standard genome sequencing and annotation.</title>
        <authorList>
            <consortium name="The Broad Institute Genomics Platform"/>
            <consortium name="The Broad Institute Genome Sequencing Center for Infectious Disease"/>
            <person name="Wu L."/>
            <person name="Ma J."/>
        </authorList>
    </citation>
    <scope>NUCLEOTIDE SEQUENCE [LARGE SCALE GENOMIC DNA]</scope>
    <source>
        <strain evidence="6">CGMCC 1.8884</strain>
    </source>
</reference>
<keyword evidence="2" id="KW-1133">Transmembrane helix</keyword>
<dbReference type="Pfam" id="PF03793">
    <property type="entry name" value="PASTA"/>
    <property type="match status" value="3"/>
</dbReference>
<dbReference type="CDD" id="cd06577">
    <property type="entry name" value="PASTA_pknB"/>
    <property type="match status" value="3"/>
</dbReference>
<accession>A0AAV4KAY4</accession>
<evidence type="ECO:0000313" key="5">
    <source>
        <dbReference type="EMBL" id="GGI90463.1"/>
    </source>
</evidence>
<keyword evidence="2" id="KW-0812">Transmembrane</keyword>
<name>A0AAV4KAY4_9DEIO</name>
<feature type="compositionally biased region" description="Low complexity" evidence="1">
    <location>
        <begin position="69"/>
        <end position="84"/>
    </location>
</feature>
<dbReference type="InterPro" id="IPR005543">
    <property type="entry name" value="PASTA_dom"/>
</dbReference>
<feature type="domain" description="PASTA" evidence="3">
    <location>
        <begin position="287"/>
        <end position="353"/>
    </location>
</feature>
<evidence type="ECO:0000313" key="7">
    <source>
        <dbReference type="Proteomes" id="UP000652720"/>
    </source>
</evidence>
<organism evidence="5 7">
    <name type="scientific">Deinococcus wulumuqiensis</name>
    <dbReference type="NCBI Taxonomy" id="980427"/>
    <lineage>
        <taxon>Bacteria</taxon>
        <taxon>Thermotogati</taxon>
        <taxon>Deinococcota</taxon>
        <taxon>Deinococci</taxon>
        <taxon>Deinococcales</taxon>
        <taxon>Deinococcaceae</taxon>
        <taxon>Deinococcus</taxon>
    </lineage>
</organism>
<dbReference type="PROSITE" id="PS51178">
    <property type="entry name" value="PASTA"/>
    <property type="match status" value="3"/>
</dbReference>
<reference evidence="5" key="2">
    <citation type="journal article" date="2014" name="Int. J. Syst. Evol. Microbiol.">
        <title>Complete genome sequence of Corynebacterium casei LMG S-19264T (=DSM 44701T), isolated from a smear-ripened cheese.</title>
        <authorList>
            <consortium name="US DOE Joint Genome Institute (JGI-PGF)"/>
            <person name="Walter F."/>
            <person name="Albersmeier A."/>
            <person name="Kalinowski J."/>
            <person name="Ruckert C."/>
        </authorList>
    </citation>
    <scope>NUCLEOTIDE SEQUENCE</scope>
    <source>
        <strain evidence="5">CGMCC 1.8885</strain>
    </source>
</reference>
<dbReference type="SMART" id="SM00740">
    <property type="entry name" value="PASTA"/>
    <property type="match status" value="3"/>
</dbReference>
<feature type="region of interest" description="Disordered" evidence="1">
    <location>
        <begin position="496"/>
        <end position="582"/>
    </location>
</feature>
<keyword evidence="6" id="KW-1185">Reference proteome</keyword>
<feature type="transmembrane region" description="Helical" evidence="2">
    <location>
        <begin position="28"/>
        <end position="52"/>
    </location>
</feature>
<dbReference type="Gene3D" id="3.30.10.20">
    <property type="match status" value="3"/>
</dbReference>
<reference evidence="5" key="4">
    <citation type="submission" date="2023-08" db="EMBL/GenBank/DDBJ databases">
        <authorList>
            <person name="Sun Q."/>
            <person name="Zhou Y."/>
        </authorList>
    </citation>
    <scope>NUCLEOTIDE SEQUENCE</scope>
    <source>
        <strain evidence="4">CGMCC 1.8884</strain>
        <strain evidence="5">CGMCC 1.8885</strain>
    </source>
</reference>
<comment type="caution">
    <text evidence="5">The sequence shown here is derived from an EMBL/GenBank/DDBJ whole genome shotgun (WGS) entry which is preliminary data.</text>
</comment>
<evidence type="ECO:0000259" key="3">
    <source>
        <dbReference type="PROSITE" id="PS51178"/>
    </source>
</evidence>
<reference evidence="4" key="1">
    <citation type="journal article" date="2014" name="Int. J. Syst. Evol. Microbiol.">
        <title>Complete genome of a new Firmicutes species belonging to the dominant human colonic microbiota ('Ruminococcus bicirculans') reveals two chromosomes and a selective capacity to utilize plant glucans.</title>
        <authorList>
            <consortium name="NISC Comparative Sequencing Program"/>
            <person name="Wegmann U."/>
            <person name="Louis P."/>
            <person name="Goesmann A."/>
            <person name="Henrissat B."/>
            <person name="Duncan S.H."/>
            <person name="Flint H.J."/>
        </authorList>
    </citation>
    <scope>NUCLEOTIDE SEQUENCE</scope>
    <source>
        <strain evidence="4">CGMCC 1.8884</strain>
    </source>
</reference>
<feature type="domain" description="PASTA" evidence="3">
    <location>
        <begin position="425"/>
        <end position="491"/>
    </location>
</feature>
<protein>
    <submittedName>
        <fullName evidence="5">PASTA domain-containing protein</fullName>
    </submittedName>
</protein>
<dbReference type="Proteomes" id="UP000630135">
    <property type="component" value="Unassembled WGS sequence"/>
</dbReference>
<gene>
    <name evidence="4" type="ORF">GCM10008021_31350</name>
    <name evidence="5" type="ORF">GCM10010914_26050</name>
</gene>
<dbReference type="EMBL" id="BMMA01000033">
    <property type="protein sequence ID" value="GGI90463.1"/>
    <property type="molecule type" value="Genomic_DNA"/>
</dbReference>
<keyword evidence="2" id="KW-0472">Membrane</keyword>
<evidence type="ECO:0000256" key="1">
    <source>
        <dbReference type="SAM" id="MobiDB-lite"/>
    </source>
</evidence>
<dbReference type="EMBL" id="BMLZ01000084">
    <property type="protein sequence ID" value="GGI68888.1"/>
    <property type="molecule type" value="Genomic_DNA"/>
</dbReference>
<feature type="region of interest" description="Disordered" evidence="1">
    <location>
        <begin position="61"/>
        <end position="96"/>
    </location>
</feature>
<dbReference type="Proteomes" id="UP000652720">
    <property type="component" value="Unassembled WGS sequence"/>
</dbReference>
<evidence type="ECO:0000313" key="4">
    <source>
        <dbReference type="EMBL" id="GGI68888.1"/>
    </source>
</evidence>
<evidence type="ECO:0000256" key="2">
    <source>
        <dbReference type="SAM" id="Phobius"/>
    </source>
</evidence>